<proteinExistence type="predicted"/>
<organism evidence="1 2">
    <name type="scientific">Vibrio rotiferianus</name>
    <dbReference type="NCBI Taxonomy" id="190895"/>
    <lineage>
        <taxon>Bacteria</taxon>
        <taxon>Pseudomonadati</taxon>
        <taxon>Pseudomonadota</taxon>
        <taxon>Gammaproteobacteria</taxon>
        <taxon>Vibrionales</taxon>
        <taxon>Vibrionaceae</taxon>
        <taxon>Vibrio</taxon>
    </lineage>
</organism>
<reference evidence="1 2" key="1">
    <citation type="submission" date="2019-08" db="EMBL/GenBank/DDBJ databases">
        <title>Draft genome sequencing and comparative genomics of hatchery-associated Vibrios.</title>
        <authorList>
            <person name="Kehlet-Delgado H."/>
            <person name="Mueller R.S."/>
        </authorList>
    </citation>
    <scope>NUCLEOTIDE SEQUENCE [LARGE SCALE GENOMIC DNA]</scope>
    <source>
        <strain evidence="1 2">00-78-3</strain>
    </source>
</reference>
<dbReference type="Proteomes" id="UP000572072">
    <property type="component" value="Unassembled WGS sequence"/>
</dbReference>
<sequence>MERKDGFDYITVNNKSANELEKFLSKRISFPVSLFNTKKINISRQALVMLSSLNEYDQKQVVKEIYFVSANPNAKSVVRHKRNPLLRIFRTTYPFKNYHYLITCVPKDGKVVIHDIAFDETLHGENVSVHSKQRTQMYHVQKKFGANGKYDGTQNVNEAEALMAEWDSAGSRFTQNINTLHATVNGMLNQYDKAARLMGIHTQVAYNEDNPREYTLFHNPTDGSKLDLIECTFDKTWKTSHNAPHLAAVMKQCAKNGQPVKWTVHSQGAIIFNSALVHVRKNNPSLKLSNQELVVHAGGTNTKTLGRNSERIGLRINNAKTRTNPFDIVPNIAARENKLTCSSLVRCCKFLGLVMNGEITESPHTLPYFGVESYRKQLIMSGNKNALKRLKCVNEYMKIRSV</sequence>
<gene>
    <name evidence="1" type="ORF">F0262_19045</name>
</gene>
<accession>A0A7Y4E2I2</accession>
<comment type="caution">
    <text evidence="1">The sequence shown here is derived from an EMBL/GenBank/DDBJ whole genome shotgun (WGS) entry which is preliminary data.</text>
</comment>
<name>A0A7Y4E2I2_9VIBR</name>
<dbReference type="AlphaFoldDB" id="A0A7Y4E2I2"/>
<evidence type="ECO:0000313" key="1">
    <source>
        <dbReference type="EMBL" id="NOH50141.1"/>
    </source>
</evidence>
<protein>
    <submittedName>
        <fullName evidence="1">Uncharacterized protein</fullName>
    </submittedName>
</protein>
<dbReference type="EMBL" id="VTYN01000024">
    <property type="protein sequence ID" value="NOH50141.1"/>
    <property type="molecule type" value="Genomic_DNA"/>
</dbReference>
<evidence type="ECO:0000313" key="2">
    <source>
        <dbReference type="Proteomes" id="UP000572072"/>
    </source>
</evidence>